<feature type="compositionally biased region" description="Acidic residues" evidence="1">
    <location>
        <begin position="873"/>
        <end position="883"/>
    </location>
</feature>
<feature type="region of interest" description="Disordered" evidence="1">
    <location>
        <begin position="1"/>
        <end position="112"/>
    </location>
</feature>
<feature type="compositionally biased region" description="Polar residues" evidence="1">
    <location>
        <begin position="913"/>
        <end position="923"/>
    </location>
</feature>
<proteinExistence type="predicted"/>
<organism evidence="3 4">
    <name type="scientific">Heliocybe sulcata</name>
    <dbReference type="NCBI Taxonomy" id="5364"/>
    <lineage>
        <taxon>Eukaryota</taxon>
        <taxon>Fungi</taxon>
        <taxon>Dikarya</taxon>
        <taxon>Basidiomycota</taxon>
        <taxon>Agaricomycotina</taxon>
        <taxon>Agaricomycetes</taxon>
        <taxon>Gloeophyllales</taxon>
        <taxon>Gloeophyllaceae</taxon>
        <taxon>Heliocybe</taxon>
    </lineage>
</organism>
<dbReference type="Proteomes" id="UP000305948">
    <property type="component" value="Unassembled WGS sequence"/>
</dbReference>
<feature type="compositionally biased region" description="Polar residues" evidence="1">
    <location>
        <begin position="934"/>
        <end position="944"/>
    </location>
</feature>
<name>A0A5C3MPU5_9AGAM</name>
<evidence type="ECO:0000313" key="4">
    <source>
        <dbReference type="Proteomes" id="UP000305948"/>
    </source>
</evidence>
<accession>A0A5C3MPU5</accession>
<feature type="compositionally biased region" description="Pro residues" evidence="1">
    <location>
        <begin position="33"/>
        <end position="51"/>
    </location>
</feature>
<dbReference type="EMBL" id="ML213526">
    <property type="protein sequence ID" value="TFK46980.1"/>
    <property type="molecule type" value="Genomic_DNA"/>
</dbReference>
<dbReference type="AlphaFoldDB" id="A0A5C3MPU5"/>
<feature type="domain" description="Fungal-type protein kinase" evidence="2">
    <location>
        <begin position="611"/>
        <end position="699"/>
    </location>
</feature>
<feature type="region of interest" description="Disordered" evidence="1">
    <location>
        <begin position="849"/>
        <end position="901"/>
    </location>
</feature>
<protein>
    <recommendedName>
        <fullName evidence="2">Fungal-type protein kinase domain-containing protein</fullName>
    </recommendedName>
</protein>
<dbReference type="Pfam" id="PF17667">
    <property type="entry name" value="Pkinase_fungal"/>
    <property type="match status" value="2"/>
</dbReference>
<evidence type="ECO:0000313" key="3">
    <source>
        <dbReference type="EMBL" id="TFK46980.1"/>
    </source>
</evidence>
<feature type="region of interest" description="Disordered" evidence="1">
    <location>
        <begin position="145"/>
        <end position="181"/>
    </location>
</feature>
<dbReference type="PROSITE" id="PS00109">
    <property type="entry name" value="PROTEIN_KINASE_TYR"/>
    <property type="match status" value="1"/>
</dbReference>
<evidence type="ECO:0000256" key="1">
    <source>
        <dbReference type="SAM" id="MobiDB-lite"/>
    </source>
</evidence>
<dbReference type="GO" id="GO:0004672">
    <property type="term" value="F:protein kinase activity"/>
    <property type="evidence" value="ECO:0007669"/>
    <property type="project" value="InterPro"/>
</dbReference>
<gene>
    <name evidence="3" type="ORF">OE88DRAFT_1739015</name>
</gene>
<dbReference type="PANTHER" id="PTHR38248:SF2">
    <property type="entry name" value="FUNK1 11"/>
    <property type="match status" value="1"/>
</dbReference>
<dbReference type="InterPro" id="IPR011009">
    <property type="entry name" value="Kinase-like_dom_sf"/>
</dbReference>
<feature type="domain" description="Fungal-type protein kinase" evidence="2">
    <location>
        <begin position="373"/>
        <end position="576"/>
    </location>
</feature>
<dbReference type="OrthoDB" id="5592585at2759"/>
<feature type="compositionally biased region" description="Basic residues" evidence="1">
    <location>
        <begin position="945"/>
        <end position="957"/>
    </location>
</feature>
<dbReference type="PANTHER" id="PTHR38248">
    <property type="entry name" value="FUNK1 6"/>
    <property type="match status" value="1"/>
</dbReference>
<dbReference type="InterPro" id="IPR040976">
    <property type="entry name" value="Pkinase_fungal"/>
</dbReference>
<evidence type="ECO:0000259" key="2">
    <source>
        <dbReference type="Pfam" id="PF17667"/>
    </source>
</evidence>
<dbReference type="Gene3D" id="1.10.510.10">
    <property type="entry name" value="Transferase(Phosphotransferase) domain 1"/>
    <property type="match status" value="1"/>
</dbReference>
<feature type="compositionally biased region" description="Low complexity" evidence="1">
    <location>
        <begin position="85"/>
        <end position="99"/>
    </location>
</feature>
<keyword evidence="4" id="KW-1185">Reference proteome</keyword>
<feature type="region of interest" description="Disordered" evidence="1">
    <location>
        <begin position="913"/>
        <end position="957"/>
    </location>
</feature>
<dbReference type="InterPro" id="IPR008266">
    <property type="entry name" value="Tyr_kinase_AS"/>
</dbReference>
<sequence length="957" mass="105597">MSDDENSGASTSPSPRLGSRVLSTAPSLSHPVEGPPPATPSPKGSPSPSLTPAPRESESGEELQDPGVASRKRDKGKQRADVPRDPSVVAAPASAAPSLGTPPPALVTGGKDTQVHNYSHETSLHSSRTSGTTFSHVMPASATIEREGKATQGLPTARSDHPLRTRRRSDADLTKVDSRRGDFGASTLNVAQAAATMAPVPPDTFFGTESSRRLVSAPSKLIATPHKSGSETHKDMDQPDIDKLQYMLSLELEDSWVNGGEAFVPNLVRARPTIASTVQADAFLFHYEGFDSITSTWLQLPAAPNREPELYGPFVVHLRAILNHFGIRTRQIAPTHGTRMQHHDVNRGGKRNISSPDISVVGFGPLMGAHASIKEPVRYSQCVAVIEVKTDASMEAKWAQHRLQLAVYARECFVQQPSRRFFYGVLLSQKTIQLFQFDRGGAVYSKAYDINRNAAIFVQIVLVISTEDEVALGFDNHIFWDSEGKCWYDSAAKNDFKAGSEVKRNKEYEVVSKRPFYRAAIRGRGTTCWRVQDSEKNQLLLKLSWRTTTRKPEAEFLRAAMKVNLEHVGTMIETKNLGLLSRIRWDIPLVAERVGGRDVHATLRQLILSTGSKELLSIGILHRDISVNNIVLDRRRDTTTKAKLIDMDMAIFIDRDKTGVKTDVRTGTRAFQSLKVLAGIDEHNHLDELEYCFWVFCFIIFTYDKPRVKNREFPPVLSNFHSLEPTEAIEAKRTVLDSPRMTRWISSNMGPGIFALFLKLQAFFNSVTAGTLNEIDARRLTGPDAMTQRVLSDVGLFKLPEVSQKCHCRTSMKVSGDCNQWLHVKALQHYTLVLEMVREAIDLSKKHMLATSAPAEQSRTEKDRKHGPSGWESETDGLSDEGFSDGPDVAEGASWEGGAGYAAPAAGVTSRISGLSNKRSAAQSFEDDKEEKVPSSSKDPGTSRATKRLKGSHSRRK</sequence>
<dbReference type="SUPFAM" id="SSF56112">
    <property type="entry name" value="Protein kinase-like (PK-like)"/>
    <property type="match status" value="1"/>
</dbReference>
<dbReference type="STRING" id="5364.A0A5C3MPU5"/>
<reference evidence="3 4" key="1">
    <citation type="journal article" date="2019" name="Nat. Ecol. Evol.">
        <title>Megaphylogeny resolves global patterns of mushroom evolution.</title>
        <authorList>
            <person name="Varga T."/>
            <person name="Krizsan K."/>
            <person name="Foldi C."/>
            <person name="Dima B."/>
            <person name="Sanchez-Garcia M."/>
            <person name="Sanchez-Ramirez S."/>
            <person name="Szollosi G.J."/>
            <person name="Szarkandi J.G."/>
            <person name="Papp V."/>
            <person name="Albert L."/>
            <person name="Andreopoulos W."/>
            <person name="Angelini C."/>
            <person name="Antonin V."/>
            <person name="Barry K.W."/>
            <person name="Bougher N.L."/>
            <person name="Buchanan P."/>
            <person name="Buyck B."/>
            <person name="Bense V."/>
            <person name="Catcheside P."/>
            <person name="Chovatia M."/>
            <person name="Cooper J."/>
            <person name="Damon W."/>
            <person name="Desjardin D."/>
            <person name="Finy P."/>
            <person name="Geml J."/>
            <person name="Haridas S."/>
            <person name="Hughes K."/>
            <person name="Justo A."/>
            <person name="Karasinski D."/>
            <person name="Kautmanova I."/>
            <person name="Kiss B."/>
            <person name="Kocsube S."/>
            <person name="Kotiranta H."/>
            <person name="LaButti K.M."/>
            <person name="Lechner B.E."/>
            <person name="Liimatainen K."/>
            <person name="Lipzen A."/>
            <person name="Lukacs Z."/>
            <person name="Mihaltcheva S."/>
            <person name="Morgado L.N."/>
            <person name="Niskanen T."/>
            <person name="Noordeloos M.E."/>
            <person name="Ohm R.A."/>
            <person name="Ortiz-Santana B."/>
            <person name="Ovrebo C."/>
            <person name="Racz N."/>
            <person name="Riley R."/>
            <person name="Savchenko A."/>
            <person name="Shiryaev A."/>
            <person name="Soop K."/>
            <person name="Spirin V."/>
            <person name="Szebenyi C."/>
            <person name="Tomsovsky M."/>
            <person name="Tulloss R.E."/>
            <person name="Uehling J."/>
            <person name="Grigoriev I.V."/>
            <person name="Vagvolgyi C."/>
            <person name="Papp T."/>
            <person name="Martin F.M."/>
            <person name="Miettinen O."/>
            <person name="Hibbett D.S."/>
            <person name="Nagy L.G."/>
        </authorList>
    </citation>
    <scope>NUCLEOTIDE SEQUENCE [LARGE SCALE GENOMIC DNA]</scope>
    <source>
        <strain evidence="3 4">OMC1185</strain>
    </source>
</reference>
<feature type="compositionally biased region" description="Basic and acidic residues" evidence="1">
    <location>
        <begin position="158"/>
        <end position="181"/>
    </location>
</feature>